<dbReference type="Pfam" id="PF15411">
    <property type="entry name" value="PH_10"/>
    <property type="match status" value="1"/>
</dbReference>
<reference key="1">
    <citation type="journal article" date="2014" name="PLoS Genet.">
        <title>Signature Gene Expression Reveals Novel Clues to the Molecular Mechanisms of Dimorphic Transition in Penicillium marneffei.</title>
        <authorList>
            <person name="Yang E."/>
            <person name="Wang G."/>
            <person name="Cai J."/>
            <person name="Woo P.C."/>
            <person name="Lau S.K."/>
            <person name="Yuen K.-Y."/>
            <person name="Chow W.-N."/>
            <person name="Lin X."/>
        </authorList>
    </citation>
    <scope>NUCLEOTIDE SEQUENCE [LARGE SCALE GENOMIC DNA]</scope>
    <source>
        <strain>PM1</strain>
    </source>
</reference>
<sequence>MDTPTSNGLPVGGPVAEDNIMNRRGGESIYQSCVNLKLRLAEVPGFEQHLEEMEAEERTTADPVNSLWTCLRAGYPLITIFNASQPDEMLEVDPEKVPEAKRPKAATFKFLQACLQDMGFPQQDCFLITDLYGENTTGFIKVIKMVNRVLDILEMQGRLRRPSAAVSSLQEGPEGTVKLTKRQHILKELLVTERDYVHHLQNLQALKKELEETGAITGDLSHQIFMNLNDLLDSAQRFLIRMEQHYALPEERQDWGALFIENEEFLRRYEPFISNQLQCDEVCLREWDKIKVAPRSPDLQQMVAMQATLNSFFLKPFNRLAKYPLILGELRKQTDDEALQSRITIAINMIQSVLDSANAAIDKEHLQAAMVDLANRVDDWKALKVEGFGELLRFGTFTVLKGEGNKDSEREYHIYLFQRILLCCKDVNPNKQKSKLIGSKDKPSANFKGKPRLQLKGRIYMANVTDVVLLQKPGSYRIQIFWKGDPGVVDNFIIRYVNEDIMKKWYQDIDRLRVESVGLRHARNTGTSDSEFMYMQNMTAGMVNPYQQEYDAEDVAHIPSASFSEFPVSRNASSTSLRARSATGGSSGSIGLPTARPPPRFPLPEVPPLLQTQLSNGSLSPGERVVGTSYFSPITETPSTRSSSQSTFNYPRQMTPTNAWNEESNRYTAPALSRGVSRDGTNGNPYFNASNGAANGRVQRPSLPPMSGSGSNQMSQRMRSASSPDIHNTPRYMNGHSMQTIDNVPVPPIPPQLASMRAPINRSQNNSPTNNGLPIRSAAQTPVGAPRHMQGNDYSDGYFPMMANSQSSLSDHPLANSGTLEPDTQSTEPIMPTQLKAKVNFDDNYVTLVIASNILFRSLTDRVDAKLARFTNRSIGNRSVRLRYKDEDGDFITIDSDEAVQLAFMEWRDQHQDSLAQGQVGEIQLFCQAVEN</sequence>
<dbReference type="SMART" id="SM00233">
    <property type="entry name" value="PH"/>
    <property type="match status" value="1"/>
</dbReference>
<dbReference type="GO" id="GO:0000935">
    <property type="term" value="C:division septum"/>
    <property type="evidence" value="ECO:0007669"/>
    <property type="project" value="TreeGrafter"/>
</dbReference>
<dbReference type="InterPro" id="IPR011993">
    <property type="entry name" value="PH-like_dom_sf"/>
</dbReference>
<reference evidence="4" key="2">
    <citation type="journal article" date="2014" name="PLoS Genet.">
        <title>Signature gene expression reveals novel clues to the molecular mechanisms of dimorphic transition in Penicillium marneffei.</title>
        <authorList>
            <person name="Yang E."/>
            <person name="Wang G."/>
            <person name="Cai J."/>
            <person name="Woo P.C."/>
            <person name="Lau S.K."/>
            <person name="Yuen K.-Y."/>
            <person name="Chow W.-N."/>
            <person name="Lin X."/>
        </authorList>
    </citation>
    <scope>NUCLEOTIDE SEQUENCE</scope>
    <source>
        <strain evidence="4">PM1</strain>
    </source>
</reference>
<feature type="domain" description="PB1" evidence="3">
    <location>
        <begin position="834"/>
        <end position="914"/>
    </location>
</feature>
<dbReference type="Pfam" id="PF00621">
    <property type="entry name" value="RhoGEF"/>
    <property type="match status" value="1"/>
</dbReference>
<dbReference type="InterPro" id="IPR000219">
    <property type="entry name" value="DH_dom"/>
</dbReference>
<dbReference type="GO" id="GO:0031106">
    <property type="term" value="P:septin ring organization"/>
    <property type="evidence" value="ECO:0007669"/>
    <property type="project" value="TreeGrafter"/>
</dbReference>
<dbReference type="Gene3D" id="1.20.900.10">
    <property type="entry name" value="Dbl homology (DH) domain"/>
    <property type="match status" value="1"/>
</dbReference>
<dbReference type="PANTHER" id="PTHR47339">
    <property type="entry name" value="CELL DIVISION CONTROL PROTEIN 24"/>
    <property type="match status" value="1"/>
</dbReference>
<evidence type="ECO:0000259" key="3">
    <source>
        <dbReference type="PROSITE" id="PS51745"/>
    </source>
</evidence>
<dbReference type="InterPro" id="IPR053026">
    <property type="entry name" value="CDC42_GEF"/>
</dbReference>
<dbReference type="InterPro" id="IPR001849">
    <property type="entry name" value="PH_domain"/>
</dbReference>
<dbReference type="Gene3D" id="3.10.20.90">
    <property type="entry name" value="Phosphatidylinositol 3-kinase Catalytic Subunit, Chain A, domain 1"/>
    <property type="match status" value="1"/>
</dbReference>
<feature type="region of interest" description="Disordered" evidence="1">
    <location>
        <begin position="574"/>
        <end position="594"/>
    </location>
</feature>
<dbReference type="GO" id="GO:0005634">
    <property type="term" value="C:nucleus"/>
    <property type="evidence" value="ECO:0007669"/>
    <property type="project" value="TreeGrafter"/>
</dbReference>
<dbReference type="InterPro" id="IPR010481">
    <property type="entry name" value="Cdc24/Scd1_N"/>
</dbReference>
<dbReference type="InterPro" id="IPR033511">
    <property type="entry name" value="Cdc24/Scd1_PH_dom"/>
</dbReference>
<dbReference type="PANTHER" id="PTHR47339:SF1">
    <property type="entry name" value="CELL DIVISION CONTROL PROTEIN 24"/>
    <property type="match status" value="1"/>
</dbReference>
<evidence type="ECO:0000259" key="2">
    <source>
        <dbReference type="PROSITE" id="PS50010"/>
    </source>
</evidence>
<dbReference type="GO" id="GO:0043332">
    <property type="term" value="C:mating projection tip"/>
    <property type="evidence" value="ECO:0007669"/>
    <property type="project" value="TreeGrafter"/>
</dbReference>
<dbReference type="GO" id="GO:0030010">
    <property type="term" value="P:establishment of cell polarity"/>
    <property type="evidence" value="ECO:0007669"/>
    <property type="project" value="TreeGrafter"/>
</dbReference>
<dbReference type="InterPro" id="IPR000270">
    <property type="entry name" value="PB1_dom"/>
</dbReference>
<dbReference type="PROSITE" id="PS50010">
    <property type="entry name" value="DH_2"/>
    <property type="match status" value="1"/>
</dbReference>
<dbReference type="HOGENOM" id="CLU_007879_1_0_1"/>
<dbReference type="CDD" id="cd13246">
    <property type="entry name" value="PH_Scd1"/>
    <property type="match status" value="1"/>
</dbReference>
<feature type="domain" description="DH" evidence="2">
    <location>
        <begin position="181"/>
        <end position="360"/>
    </location>
</feature>
<feature type="region of interest" description="Disordered" evidence="1">
    <location>
        <begin position="759"/>
        <end position="827"/>
    </location>
</feature>
<dbReference type="PROSITE" id="PS51745">
    <property type="entry name" value="PB1"/>
    <property type="match status" value="1"/>
</dbReference>
<feature type="compositionally biased region" description="Polar residues" evidence="1">
    <location>
        <begin position="803"/>
        <end position="827"/>
    </location>
</feature>
<dbReference type="GO" id="GO:0005737">
    <property type="term" value="C:cytoplasm"/>
    <property type="evidence" value="ECO:0007669"/>
    <property type="project" value="TreeGrafter"/>
</dbReference>
<dbReference type="EMBL" id="JPOX01000012">
    <property type="protein sequence ID" value="KFX48564.1"/>
    <property type="molecule type" value="Genomic_DNA"/>
</dbReference>
<dbReference type="SUPFAM" id="SSF54277">
    <property type="entry name" value="CAD &amp; PB1 domains"/>
    <property type="match status" value="1"/>
</dbReference>
<dbReference type="CDD" id="cd00014">
    <property type="entry name" value="CH_SF"/>
    <property type="match status" value="1"/>
</dbReference>
<gene>
    <name evidence="4" type="ORF">GQ26_0122510</name>
</gene>
<dbReference type="AlphaFoldDB" id="A0A093VF22"/>
<dbReference type="FunFam" id="3.10.20.90:FF:000176">
    <property type="entry name" value="Rho guanyl nucleotide exchange factor"/>
    <property type="match status" value="1"/>
</dbReference>
<comment type="caution">
    <text evidence="4">The sequence shown here is derived from an EMBL/GenBank/DDBJ whole genome shotgun (WGS) entry which is preliminary data.</text>
</comment>
<organism evidence="4">
    <name type="scientific">Talaromyces marneffei PM1</name>
    <dbReference type="NCBI Taxonomy" id="1077442"/>
    <lineage>
        <taxon>Eukaryota</taxon>
        <taxon>Fungi</taxon>
        <taxon>Dikarya</taxon>
        <taxon>Ascomycota</taxon>
        <taxon>Pezizomycotina</taxon>
        <taxon>Eurotiomycetes</taxon>
        <taxon>Eurotiomycetidae</taxon>
        <taxon>Eurotiales</taxon>
        <taxon>Trichocomaceae</taxon>
        <taxon>Talaromyces</taxon>
        <taxon>Talaromyces sect. Talaromyces</taxon>
    </lineage>
</organism>
<feature type="region of interest" description="Disordered" evidence="1">
    <location>
        <begin position="689"/>
        <end position="725"/>
    </location>
</feature>
<dbReference type="CDD" id="cd05992">
    <property type="entry name" value="PB1"/>
    <property type="match status" value="1"/>
</dbReference>
<dbReference type="FunFam" id="2.30.29.30:FF:000364">
    <property type="entry name" value="Rho guanyl nucleotide exchange factor"/>
    <property type="match status" value="1"/>
</dbReference>
<dbReference type="SUPFAM" id="SSF48065">
    <property type="entry name" value="DBL homology domain (DH-domain)"/>
    <property type="match status" value="1"/>
</dbReference>
<dbReference type="eggNOG" id="KOG3519">
    <property type="taxonomic scope" value="Eukaryota"/>
</dbReference>
<name>A0A093VF22_TALMA</name>
<dbReference type="InterPro" id="IPR035899">
    <property type="entry name" value="DBL_dom_sf"/>
</dbReference>
<dbReference type="InterPro" id="IPR036872">
    <property type="entry name" value="CH_dom_sf"/>
</dbReference>
<dbReference type="CDD" id="cd00160">
    <property type="entry name" value="RhoGEF"/>
    <property type="match status" value="1"/>
</dbReference>
<protein>
    <submittedName>
        <fullName evidence="4">Rho guanine nucleotide exchange factor scd1</fullName>
    </submittedName>
</protein>
<dbReference type="SUPFAM" id="SSF50729">
    <property type="entry name" value="PH domain-like"/>
    <property type="match status" value="1"/>
</dbReference>
<feature type="compositionally biased region" description="Polar residues" evidence="1">
    <location>
        <begin position="708"/>
        <end position="725"/>
    </location>
</feature>
<feature type="compositionally biased region" description="Polar residues" evidence="1">
    <location>
        <begin position="761"/>
        <end position="772"/>
    </location>
</feature>
<evidence type="ECO:0000313" key="4">
    <source>
        <dbReference type="EMBL" id="KFX48564.1"/>
    </source>
</evidence>
<dbReference type="Gene3D" id="2.30.29.30">
    <property type="entry name" value="Pleckstrin-homology domain (PH domain)/Phosphotyrosine-binding domain (PTB)"/>
    <property type="match status" value="1"/>
</dbReference>
<dbReference type="GO" id="GO:0005085">
    <property type="term" value="F:guanyl-nucleotide exchange factor activity"/>
    <property type="evidence" value="ECO:0007669"/>
    <property type="project" value="InterPro"/>
</dbReference>
<accession>A0A093VF22</accession>
<feature type="region of interest" description="Disordered" evidence="1">
    <location>
        <begin position="632"/>
        <end position="658"/>
    </location>
</feature>
<dbReference type="Pfam" id="PF06395">
    <property type="entry name" value="CDC24"/>
    <property type="match status" value="1"/>
</dbReference>
<proteinExistence type="predicted"/>
<evidence type="ECO:0000256" key="1">
    <source>
        <dbReference type="SAM" id="MobiDB-lite"/>
    </source>
</evidence>
<dbReference type="Gene3D" id="1.10.418.10">
    <property type="entry name" value="Calponin-like domain"/>
    <property type="match status" value="1"/>
</dbReference>
<dbReference type="InterPro" id="IPR053793">
    <property type="entry name" value="PB1-like"/>
</dbReference>
<dbReference type="SMART" id="SM00325">
    <property type="entry name" value="RhoGEF"/>
    <property type="match status" value="1"/>
</dbReference>
<dbReference type="Pfam" id="PF00564">
    <property type="entry name" value="PB1"/>
    <property type="match status" value="1"/>
</dbReference>